<organism evidence="1 2">
    <name type="scientific">Trifolium pratense</name>
    <name type="common">Red clover</name>
    <dbReference type="NCBI Taxonomy" id="57577"/>
    <lineage>
        <taxon>Eukaryota</taxon>
        <taxon>Viridiplantae</taxon>
        <taxon>Streptophyta</taxon>
        <taxon>Embryophyta</taxon>
        <taxon>Tracheophyta</taxon>
        <taxon>Spermatophyta</taxon>
        <taxon>Magnoliopsida</taxon>
        <taxon>eudicotyledons</taxon>
        <taxon>Gunneridae</taxon>
        <taxon>Pentapetalae</taxon>
        <taxon>rosids</taxon>
        <taxon>fabids</taxon>
        <taxon>Fabales</taxon>
        <taxon>Fabaceae</taxon>
        <taxon>Papilionoideae</taxon>
        <taxon>50 kb inversion clade</taxon>
        <taxon>NPAAA clade</taxon>
        <taxon>Hologalegina</taxon>
        <taxon>IRL clade</taxon>
        <taxon>Trifolieae</taxon>
        <taxon>Trifolium</taxon>
    </lineage>
</organism>
<evidence type="ECO:0000313" key="1">
    <source>
        <dbReference type="EMBL" id="CAJ2655102.1"/>
    </source>
</evidence>
<gene>
    <name evidence="1" type="ORF">MILVUS5_LOCUS22104</name>
</gene>
<reference evidence="1" key="1">
    <citation type="submission" date="2023-10" db="EMBL/GenBank/DDBJ databases">
        <authorList>
            <person name="Rodriguez Cubillos JULIANA M."/>
            <person name="De Vega J."/>
        </authorList>
    </citation>
    <scope>NUCLEOTIDE SEQUENCE</scope>
</reference>
<comment type="caution">
    <text evidence="1">The sequence shown here is derived from an EMBL/GenBank/DDBJ whole genome shotgun (WGS) entry which is preliminary data.</text>
</comment>
<dbReference type="Proteomes" id="UP001177021">
    <property type="component" value="Unassembled WGS sequence"/>
</dbReference>
<sequence>MAKKKKSWFNLVKRLFIWDTHSTQEKKEKRRKWIFGKLKTKKLPSITAPPTTLKETKPNEAEKEKTKNSEAAVTAPEVVILSDVSKDNTAESETFKTVNGVSQSIYQCQKVIQEFAAIKIQTAFRGYLAKKALRALKGIVKLQAIIRGRAVRRQAMSTLKSLQSIVSIQSKICARRMQMVEGRWEDCVEDEDMHYSKDKIIRMDSNSERKWDDSTLLKEEVDASCMIKKEAIIKRERIKEYTFNHRRSAESERSKVNGRWRYWLEQWVDTQLSKSKELEDLDSVFSSNSKTAEEFGTRQLKLRNTTQRQNQNPLEGLDSPILLSRKSFPHRRQCSIEDQSFSSSPATPAYMAATESAKAKARSTSSPKARSWNYDMNSDSYLSPCKKKLSIVSSVNSDVLNSGGRMGKLSGSNQQRSPSLKGISVPIKSSRTIIKDLSINSDCSLPNWDRQSSFR</sequence>
<proteinExistence type="predicted"/>
<dbReference type="EMBL" id="CASHSV030000206">
    <property type="protein sequence ID" value="CAJ2655102.1"/>
    <property type="molecule type" value="Genomic_DNA"/>
</dbReference>
<accession>A0ACB0KCT1</accession>
<keyword evidence="2" id="KW-1185">Reference proteome</keyword>
<evidence type="ECO:0000313" key="2">
    <source>
        <dbReference type="Proteomes" id="UP001177021"/>
    </source>
</evidence>
<protein>
    <submittedName>
        <fullName evidence="1">Uncharacterized protein</fullName>
    </submittedName>
</protein>
<name>A0ACB0KCT1_TRIPR</name>